<evidence type="ECO:0000256" key="5">
    <source>
        <dbReference type="ARBA" id="ARBA00022729"/>
    </source>
</evidence>
<accession>A0ABX0S4A2</accession>
<feature type="transmembrane region" description="Helical" evidence="12">
    <location>
        <begin position="455"/>
        <end position="477"/>
    </location>
</feature>
<evidence type="ECO:0000256" key="11">
    <source>
        <dbReference type="SAM" id="MobiDB-lite"/>
    </source>
</evidence>
<proteinExistence type="predicted"/>
<evidence type="ECO:0000256" key="2">
    <source>
        <dbReference type="ARBA" id="ARBA00004613"/>
    </source>
</evidence>
<name>A0ABX0S4A2_PONBL</name>
<dbReference type="Gene3D" id="2.60.40.10">
    <property type="entry name" value="Immunoglobulins"/>
    <property type="match status" value="1"/>
</dbReference>
<keyword evidence="9" id="KW-0325">Glycoprotein</keyword>
<evidence type="ECO:0000313" key="16">
    <source>
        <dbReference type="Proteomes" id="UP001165941"/>
    </source>
</evidence>
<evidence type="ECO:0000259" key="13">
    <source>
        <dbReference type="PROSITE" id="PS01180"/>
    </source>
</evidence>
<dbReference type="InterPro" id="IPR008962">
    <property type="entry name" value="PapD-like_sf"/>
</dbReference>
<reference evidence="15" key="1">
    <citation type="submission" date="2018-05" db="EMBL/GenBank/DDBJ databases">
        <authorList>
            <person name="Pedro S.L.S."/>
            <person name="Freitas R.C."/>
            <person name="Barreto A.S."/>
            <person name="Lima A.O.S."/>
        </authorList>
    </citation>
    <scope>NUCLEOTIDE SEQUENCE</scope>
    <source>
        <strain evidence="15">BP203</strain>
        <tissue evidence="15">Muscle</tissue>
    </source>
</reference>
<dbReference type="Pfam" id="PF01759">
    <property type="entry name" value="NTR"/>
    <property type="match status" value="1"/>
</dbReference>
<keyword evidence="4 12" id="KW-0812">Transmembrane</keyword>
<organism evidence="15 16">
    <name type="scientific">Pontoporia blainvillei</name>
    <name type="common">Franciscana</name>
    <name type="synonym">Delphinus blainvillei</name>
    <dbReference type="NCBI Taxonomy" id="48723"/>
    <lineage>
        <taxon>Eukaryota</taxon>
        <taxon>Metazoa</taxon>
        <taxon>Chordata</taxon>
        <taxon>Craniata</taxon>
        <taxon>Vertebrata</taxon>
        <taxon>Euteleostomi</taxon>
        <taxon>Mammalia</taxon>
        <taxon>Eutheria</taxon>
        <taxon>Laurasiatheria</taxon>
        <taxon>Artiodactyla</taxon>
        <taxon>Whippomorpha</taxon>
        <taxon>Cetacea</taxon>
        <taxon>Odontoceti</taxon>
        <taxon>Pontoporiidae</taxon>
        <taxon>Pontoporia</taxon>
    </lineage>
</organism>
<feature type="compositionally biased region" description="Basic and acidic residues" evidence="11">
    <location>
        <begin position="111"/>
        <end position="122"/>
    </location>
</feature>
<dbReference type="CDD" id="cd00041">
    <property type="entry name" value="CUB"/>
    <property type="match status" value="1"/>
</dbReference>
<dbReference type="InterPro" id="IPR013783">
    <property type="entry name" value="Ig-like_fold"/>
</dbReference>
<dbReference type="PROSITE" id="PS01180">
    <property type="entry name" value="CUB"/>
    <property type="match status" value="1"/>
</dbReference>
<dbReference type="InterPro" id="IPR000535">
    <property type="entry name" value="MSP_dom"/>
</dbReference>
<feature type="region of interest" description="Disordered" evidence="11">
    <location>
        <begin position="387"/>
        <end position="407"/>
    </location>
</feature>
<dbReference type="SUPFAM" id="SSF50242">
    <property type="entry name" value="TIMP-like"/>
    <property type="match status" value="1"/>
</dbReference>
<protein>
    <submittedName>
        <fullName evidence="15">Motile sperm domain-containing protein 3 isoform 1</fullName>
    </submittedName>
</protein>
<feature type="region of interest" description="Disordered" evidence="11">
    <location>
        <begin position="89"/>
        <end position="140"/>
    </location>
</feature>
<evidence type="ECO:0000256" key="10">
    <source>
        <dbReference type="PROSITE-ProRule" id="PRU00059"/>
    </source>
</evidence>
<dbReference type="InterPro" id="IPR035914">
    <property type="entry name" value="Sperma_CUB_dom_sf"/>
</dbReference>
<dbReference type="InterPro" id="IPR008993">
    <property type="entry name" value="TIMP-like_OB-fold"/>
</dbReference>
<keyword evidence="8" id="KW-1015">Disulfide bond</keyword>
<dbReference type="Gene3D" id="2.40.50.120">
    <property type="match status" value="1"/>
</dbReference>
<dbReference type="InterPro" id="IPR039283">
    <property type="entry name" value="MOSPD1/3"/>
</dbReference>
<sequence length="479" mass="51499">MSNYDCDEPYESEVISLTFGKFDLEPDSYCRYDSVSVFNGAVSDDAKRLGKFCGDTTPGPISSEGNELLVQFVSDLSVTADGFSASYRTLPRGATEGGPGPGPKPGVGPKVKPEVPPEEKPKAAPKAEATPVGPDAPSVSCPKQCRRAGTLQSHFCNSDLVVTGMMKSMVRGPGEGLTVTVSLTGVYKTGGLDLPSPPTDTSLKFYVPCKQCPPMKKGISYLLMGQVEENRGPILPPESFVVLYRPTQHQILTNLSKRPCPLSSALGCSTAQSLHAPWGAPGPGAVFRADQRSGSRQLLTLYNPTGAALRFRVLCTAPAKYTVFDAEGYVKPQSCIDIVIRHVAPNPSHYDVQDRFRIELSEEGTDGRVVGRKDITSVLRAPAYPLELQGQPDPTPHPEPPSWTAPPTAQHFPENPLPHLATSSFLLFLLMGTVSVAFLLLPLQDELGSQLPQILHVSLGQKLVAAYVLGLLTMVFLRT</sequence>
<keyword evidence="6 12" id="KW-1133">Transmembrane helix</keyword>
<evidence type="ECO:0000256" key="7">
    <source>
        <dbReference type="ARBA" id="ARBA00023136"/>
    </source>
</evidence>
<dbReference type="SUPFAM" id="SSF49854">
    <property type="entry name" value="Spermadhesin, CUB domain"/>
    <property type="match status" value="1"/>
</dbReference>
<dbReference type="EMBL" id="PGGH01142469">
    <property type="protein sequence ID" value="NIG59949.1"/>
    <property type="molecule type" value="Genomic_DNA"/>
</dbReference>
<feature type="transmembrane region" description="Helical" evidence="12">
    <location>
        <begin position="425"/>
        <end position="443"/>
    </location>
</feature>
<dbReference type="PROSITE" id="PS50189">
    <property type="entry name" value="NTR"/>
    <property type="match status" value="1"/>
</dbReference>
<evidence type="ECO:0000256" key="4">
    <source>
        <dbReference type="ARBA" id="ARBA00022692"/>
    </source>
</evidence>
<keyword evidence="5" id="KW-0732">Signal</keyword>
<evidence type="ECO:0000256" key="1">
    <source>
        <dbReference type="ARBA" id="ARBA00004141"/>
    </source>
</evidence>
<dbReference type="SUPFAM" id="SSF49354">
    <property type="entry name" value="PapD-like"/>
    <property type="match status" value="1"/>
</dbReference>
<dbReference type="Gene3D" id="2.60.120.290">
    <property type="entry name" value="Spermadhesin, CUB domain"/>
    <property type="match status" value="1"/>
</dbReference>
<dbReference type="PANTHER" id="PTHR34441:SF4">
    <property type="entry name" value="MOTILE SPERM DOMAIN-CONTAINING PROTEIN 3"/>
    <property type="match status" value="1"/>
</dbReference>
<dbReference type="InterPro" id="IPR035814">
    <property type="entry name" value="NTR_PCOLCE"/>
</dbReference>
<dbReference type="InterPro" id="IPR018933">
    <property type="entry name" value="Netrin_module_non-TIMP"/>
</dbReference>
<dbReference type="InterPro" id="IPR001134">
    <property type="entry name" value="Netrin_domain"/>
</dbReference>
<dbReference type="Pfam" id="PF00635">
    <property type="entry name" value="Motile_Sperm"/>
    <property type="match status" value="1"/>
</dbReference>
<feature type="compositionally biased region" description="Pro residues" evidence="11">
    <location>
        <begin position="393"/>
        <end position="404"/>
    </location>
</feature>
<keyword evidence="16" id="KW-1185">Reference proteome</keyword>
<dbReference type="CDD" id="cd03576">
    <property type="entry name" value="NTR_PCOLCE"/>
    <property type="match status" value="1"/>
</dbReference>
<evidence type="ECO:0000256" key="3">
    <source>
        <dbReference type="ARBA" id="ARBA00022525"/>
    </source>
</evidence>
<comment type="caution">
    <text evidence="10">Lacks conserved residue(s) required for the propagation of feature annotation.</text>
</comment>
<evidence type="ECO:0000256" key="6">
    <source>
        <dbReference type="ARBA" id="ARBA00022989"/>
    </source>
</evidence>
<comment type="subcellular location">
    <subcellularLocation>
        <location evidence="1">Membrane</location>
        <topology evidence="1">Multi-pass membrane protein</topology>
    </subcellularLocation>
    <subcellularLocation>
        <location evidence="2">Secreted</location>
    </subcellularLocation>
</comment>
<comment type="caution">
    <text evidence="15">The sequence shown here is derived from an EMBL/GenBank/DDBJ whole genome shotgun (WGS) entry which is preliminary data.</text>
</comment>
<keyword evidence="3" id="KW-0964">Secreted</keyword>
<dbReference type="InterPro" id="IPR000859">
    <property type="entry name" value="CUB_dom"/>
</dbReference>
<evidence type="ECO:0000313" key="15">
    <source>
        <dbReference type="EMBL" id="NIG59949.1"/>
    </source>
</evidence>
<feature type="domain" description="CUB" evidence="13">
    <location>
        <begin position="8"/>
        <end position="90"/>
    </location>
</feature>
<dbReference type="Pfam" id="PF00431">
    <property type="entry name" value="CUB"/>
    <property type="match status" value="1"/>
</dbReference>
<dbReference type="SMART" id="SM00643">
    <property type="entry name" value="C345C"/>
    <property type="match status" value="1"/>
</dbReference>
<gene>
    <name evidence="15" type="ORF">BU61_7409</name>
</gene>
<dbReference type="PANTHER" id="PTHR34441">
    <property type="entry name" value="MOTILE SPERM DOMAIN-CONTAINING PROTEIN 1"/>
    <property type="match status" value="1"/>
</dbReference>
<evidence type="ECO:0000256" key="8">
    <source>
        <dbReference type="ARBA" id="ARBA00023157"/>
    </source>
</evidence>
<feature type="domain" description="NTR" evidence="14">
    <location>
        <begin position="141"/>
        <end position="260"/>
    </location>
</feature>
<evidence type="ECO:0000259" key="14">
    <source>
        <dbReference type="PROSITE" id="PS50189"/>
    </source>
</evidence>
<dbReference type="Proteomes" id="UP001165941">
    <property type="component" value="Unassembled WGS sequence"/>
</dbReference>
<dbReference type="SMART" id="SM00042">
    <property type="entry name" value="CUB"/>
    <property type="match status" value="1"/>
</dbReference>
<evidence type="ECO:0000256" key="12">
    <source>
        <dbReference type="SAM" id="Phobius"/>
    </source>
</evidence>
<evidence type="ECO:0000256" key="9">
    <source>
        <dbReference type="ARBA" id="ARBA00023180"/>
    </source>
</evidence>
<keyword evidence="7 12" id="KW-0472">Membrane</keyword>